<dbReference type="RefSeq" id="WP_279289023.1">
    <property type="nucleotide sequence ID" value="NZ_JACHEN010000034.1"/>
</dbReference>
<evidence type="ECO:0000313" key="2">
    <source>
        <dbReference type="Proteomes" id="UP000579281"/>
    </source>
</evidence>
<gene>
    <name evidence="1" type="ORF">HNQ80_004356</name>
</gene>
<reference evidence="1 2" key="1">
    <citation type="submission" date="2020-08" db="EMBL/GenBank/DDBJ databases">
        <title>Genomic Encyclopedia of Type Strains, Phase IV (KMG-IV): sequencing the most valuable type-strain genomes for metagenomic binning, comparative biology and taxonomic classification.</title>
        <authorList>
            <person name="Goeker M."/>
        </authorList>
    </citation>
    <scope>NUCLEOTIDE SEQUENCE [LARGE SCALE GENOMIC DNA]</scope>
    <source>
        <strain evidence="1 2">DSM 103526</strain>
    </source>
</reference>
<dbReference type="Proteomes" id="UP000579281">
    <property type="component" value="Unassembled WGS sequence"/>
</dbReference>
<protein>
    <submittedName>
        <fullName evidence="1">Uncharacterized protein</fullName>
    </submittedName>
</protein>
<comment type="caution">
    <text evidence="1">The sequence shown here is derived from an EMBL/GenBank/DDBJ whole genome shotgun (WGS) entry which is preliminary data.</text>
</comment>
<evidence type="ECO:0000313" key="1">
    <source>
        <dbReference type="EMBL" id="MBB6218216.1"/>
    </source>
</evidence>
<name>A0A841KWZ6_9FIRM</name>
<organism evidence="1 2">
    <name type="scientific">Anaerosolibacter carboniphilus</name>
    <dbReference type="NCBI Taxonomy" id="1417629"/>
    <lineage>
        <taxon>Bacteria</taxon>
        <taxon>Bacillati</taxon>
        <taxon>Bacillota</taxon>
        <taxon>Clostridia</taxon>
        <taxon>Peptostreptococcales</taxon>
        <taxon>Thermotaleaceae</taxon>
        <taxon>Anaerosolibacter</taxon>
    </lineage>
</organism>
<keyword evidence="2" id="KW-1185">Reference proteome</keyword>
<accession>A0A841KWZ6</accession>
<dbReference type="EMBL" id="JACHEN010000034">
    <property type="protein sequence ID" value="MBB6218216.1"/>
    <property type="molecule type" value="Genomic_DNA"/>
</dbReference>
<proteinExistence type="predicted"/>
<dbReference type="AlphaFoldDB" id="A0A841KWZ6"/>
<sequence>MSIQLAIWLYENFNLVSIVENGRFKDFDKEKDHSTAATVKRSAC</sequence>